<evidence type="ECO:0000313" key="1">
    <source>
        <dbReference type="EMBL" id="GAK55123.1"/>
    </source>
</evidence>
<proteinExistence type="predicted"/>
<sequence length="174" mass="19666">MSLRVKIGVSIITMYKLYAIEVEKLTGFFIFLKLISSQHLSCIWAVRTGMSREKCYAGVFGSLPASAKKASKHIFAALQRRDRPCTENTSVSCCGNDTRRNSRKQTAFPYIAAVDECLESSLVNPSKWYRFYGKRTKPIPTWVKWASPVKISEIPSSRITTIELRSVNEIFGLS</sequence>
<name>A0A0S6WAI5_VECG1</name>
<dbReference type="HOGENOM" id="CLU_1537076_0_0_0"/>
<organism evidence="1">
    <name type="scientific">Vecturithrix granuli</name>
    <dbReference type="NCBI Taxonomy" id="1499967"/>
    <lineage>
        <taxon>Bacteria</taxon>
        <taxon>Candidatus Moduliflexota</taxon>
        <taxon>Candidatus Vecturitrichia</taxon>
        <taxon>Candidatus Vecturitrichales</taxon>
        <taxon>Candidatus Vecturitrichaceae</taxon>
        <taxon>Candidatus Vecturithrix</taxon>
    </lineage>
</organism>
<dbReference type="EMBL" id="DF820463">
    <property type="protein sequence ID" value="GAK55123.1"/>
    <property type="molecule type" value="Genomic_DNA"/>
</dbReference>
<protein>
    <submittedName>
        <fullName evidence="1">Uncharacterized protein</fullName>
    </submittedName>
</protein>
<dbReference type="Proteomes" id="UP000030661">
    <property type="component" value="Unassembled WGS sequence"/>
</dbReference>
<keyword evidence="2" id="KW-1185">Reference proteome</keyword>
<gene>
    <name evidence="1" type="ORF">U27_01954</name>
</gene>
<dbReference type="STRING" id="1499967.U27_01954"/>
<dbReference type="AlphaFoldDB" id="A0A0S6WAI5"/>
<reference evidence="1" key="1">
    <citation type="journal article" date="2015" name="PeerJ">
        <title>First genomic representation of candidate bacterial phylum KSB3 points to enhanced environmental sensing as a trigger of wastewater bulking.</title>
        <authorList>
            <person name="Sekiguchi Y."/>
            <person name="Ohashi A."/>
            <person name="Parks D.H."/>
            <person name="Yamauchi T."/>
            <person name="Tyson G.W."/>
            <person name="Hugenholtz P."/>
        </authorList>
    </citation>
    <scope>NUCLEOTIDE SEQUENCE [LARGE SCALE GENOMIC DNA]</scope>
</reference>
<accession>A0A0S6WAI5</accession>
<evidence type="ECO:0000313" key="2">
    <source>
        <dbReference type="Proteomes" id="UP000030661"/>
    </source>
</evidence>